<evidence type="ECO:0000256" key="8">
    <source>
        <dbReference type="ARBA" id="ARBA00023136"/>
    </source>
</evidence>
<sequence length="233" mass="26071">MDSNAVISQLKDHIITSDLTLKTLIKDILDCNTTDGDLNYLISCVSQRIRVYKKSIDDLVNTSKEVSNASTKKSLDVEIDGFRNQLEANSIALRKAIASSQKSITTKTREQLFGTDSQQTALRQRNGSAVNSEVLATKSTAITDNLKTVSRLLASQVTQSEHTLQTLIGSSATVTETGEEFKSMANLIVHSRKLLTKYGRREVTDKVLIVLALMFFFGCVLYVMTKRLFWRYY</sequence>
<evidence type="ECO:0000259" key="11">
    <source>
        <dbReference type="Pfam" id="PF03908"/>
    </source>
</evidence>
<evidence type="ECO:0000256" key="10">
    <source>
        <dbReference type="SAM" id="Phobius"/>
    </source>
</evidence>
<dbReference type="InterPro" id="IPR056173">
    <property type="entry name" value="Sec20_C"/>
</dbReference>
<keyword evidence="4" id="KW-0256">Endoplasmic reticulum</keyword>
<evidence type="ECO:0000256" key="5">
    <source>
        <dbReference type="ARBA" id="ARBA00022892"/>
    </source>
</evidence>
<proteinExistence type="inferred from homology"/>
<evidence type="ECO:0000256" key="7">
    <source>
        <dbReference type="ARBA" id="ARBA00023054"/>
    </source>
</evidence>
<evidence type="ECO:0000313" key="13">
    <source>
        <dbReference type="Proteomes" id="UP000728032"/>
    </source>
</evidence>
<feature type="transmembrane region" description="Helical" evidence="10">
    <location>
        <begin position="207"/>
        <end position="225"/>
    </location>
</feature>
<evidence type="ECO:0000256" key="2">
    <source>
        <dbReference type="ARBA" id="ARBA00022448"/>
    </source>
</evidence>
<keyword evidence="6 10" id="KW-1133">Transmembrane helix</keyword>
<keyword evidence="13" id="KW-1185">Reference proteome</keyword>
<keyword evidence="7" id="KW-0175">Coiled coil</keyword>
<organism evidence="12">
    <name type="scientific">Oppiella nova</name>
    <dbReference type="NCBI Taxonomy" id="334625"/>
    <lineage>
        <taxon>Eukaryota</taxon>
        <taxon>Metazoa</taxon>
        <taxon>Ecdysozoa</taxon>
        <taxon>Arthropoda</taxon>
        <taxon>Chelicerata</taxon>
        <taxon>Arachnida</taxon>
        <taxon>Acari</taxon>
        <taxon>Acariformes</taxon>
        <taxon>Sarcoptiformes</taxon>
        <taxon>Oribatida</taxon>
        <taxon>Brachypylina</taxon>
        <taxon>Oppioidea</taxon>
        <taxon>Oppiidae</taxon>
        <taxon>Oppiella</taxon>
    </lineage>
</organism>
<dbReference type="InterPro" id="IPR005606">
    <property type="entry name" value="Sec20"/>
</dbReference>
<dbReference type="GO" id="GO:0031201">
    <property type="term" value="C:SNARE complex"/>
    <property type="evidence" value="ECO:0007669"/>
    <property type="project" value="TreeGrafter"/>
</dbReference>
<dbReference type="EMBL" id="CAJPVJ010001097">
    <property type="protein sequence ID" value="CAG2164044.1"/>
    <property type="molecule type" value="Genomic_DNA"/>
</dbReference>
<dbReference type="Pfam" id="PF03908">
    <property type="entry name" value="Sec20"/>
    <property type="match status" value="1"/>
</dbReference>
<dbReference type="GO" id="GO:0006890">
    <property type="term" value="P:retrograde vesicle-mediated transport, Golgi to endoplasmic reticulum"/>
    <property type="evidence" value="ECO:0007669"/>
    <property type="project" value="InterPro"/>
</dbReference>
<dbReference type="GO" id="GO:0005484">
    <property type="term" value="F:SNAP receptor activity"/>
    <property type="evidence" value="ECO:0007669"/>
    <property type="project" value="InterPro"/>
</dbReference>
<keyword evidence="2" id="KW-0813">Transport</keyword>
<dbReference type="CDD" id="cd15865">
    <property type="entry name" value="SNARE_SEC20"/>
    <property type="match status" value="1"/>
</dbReference>
<dbReference type="PANTHER" id="PTHR12825:SF0">
    <property type="entry name" value="VESICLE TRANSPORT PROTEIN SEC20"/>
    <property type="match status" value="1"/>
</dbReference>
<gene>
    <name evidence="12" type="ORF">ONB1V03_LOCUS3604</name>
</gene>
<evidence type="ECO:0000313" key="12">
    <source>
        <dbReference type="EMBL" id="CAD7642453.1"/>
    </source>
</evidence>
<dbReference type="Proteomes" id="UP000728032">
    <property type="component" value="Unassembled WGS sequence"/>
</dbReference>
<keyword evidence="8 10" id="KW-0472">Membrane</keyword>
<reference evidence="12" key="1">
    <citation type="submission" date="2020-11" db="EMBL/GenBank/DDBJ databases">
        <authorList>
            <person name="Tran Van P."/>
        </authorList>
    </citation>
    <scope>NUCLEOTIDE SEQUENCE</scope>
</reference>
<evidence type="ECO:0000256" key="3">
    <source>
        <dbReference type="ARBA" id="ARBA00022692"/>
    </source>
</evidence>
<comment type="similarity">
    <text evidence="9">Belongs to the SEC20 family.</text>
</comment>
<evidence type="ECO:0000256" key="1">
    <source>
        <dbReference type="ARBA" id="ARBA00004163"/>
    </source>
</evidence>
<dbReference type="OrthoDB" id="46868at2759"/>
<comment type="subcellular location">
    <subcellularLocation>
        <location evidence="1">Endoplasmic reticulum membrane</location>
        <topology evidence="1">Single-pass type IV membrane protein</topology>
    </subcellularLocation>
</comment>
<dbReference type="GO" id="GO:0005789">
    <property type="term" value="C:endoplasmic reticulum membrane"/>
    <property type="evidence" value="ECO:0007669"/>
    <property type="project" value="UniProtKB-SubCell"/>
</dbReference>
<accession>A0A7R9LL25</accession>
<dbReference type="PANTHER" id="PTHR12825">
    <property type="entry name" value="BNIP1-RELATED"/>
    <property type="match status" value="1"/>
</dbReference>
<evidence type="ECO:0000256" key="4">
    <source>
        <dbReference type="ARBA" id="ARBA00022824"/>
    </source>
</evidence>
<protein>
    <recommendedName>
        <fullName evidence="11">Sec20 C-terminal domain-containing protein</fullName>
    </recommendedName>
</protein>
<dbReference type="AlphaFoldDB" id="A0A7R9LL25"/>
<feature type="domain" description="Sec20 C-terminal" evidence="11">
    <location>
        <begin position="138"/>
        <end position="228"/>
    </location>
</feature>
<name>A0A7R9LL25_9ACAR</name>
<evidence type="ECO:0000256" key="6">
    <source>
        <dbReference type="ARBA" id="ARBA00022989"/>
    </source>
</evidence>
<dbReference type="EMBL" id="OC915922">
    <property type="protein sequence ID" value="CAD7642453.1"/>
    <property type="molecule type" value="Genomic_DNA"/>
</dbReference>
<keyword evidence="5" id="KW-0931">ER-Golgi transport</keyword>
<keyword evidence="3 10" id="KW-0812">Transmembrane</keyword>
<evidence type="ECO:0000256" key="9">
    <source>
        <dbReference type="ARBA" id="ARBA00037934"/>
    </source>
</evidence>